<dbReference type="STRING" id="61424.A0A2T9YTY1"/>
<comment type="subcellular location">
    <subcellularLocation>
        <location evidence="1">Mitochondrion membrane</location>
        <topology evidence="1">Multi-pass membrane protein</topology>
    </subcellularLocation>
</comment>
<feature type="repeat" description="Solcar" evidence="9">
    <location>
        <begin position="209"/>
        <end position="300"/>
    </location>
</feature>
<evidence type="ECO:0000256" key="1">
    <source>
        <dbReference type="ARBA" id="ARBA00004225"/>
    </source>
</evidence>
<evidence type="ECO:0000256" key="5">
    <source>
        <dbReference type="ARBA" id="ARBA00022737"/>
    </source>
</evidence>
<organism evidence="11 12">
    <name type="scientific">Furculomyces boomerangus</name>
    <dbReference type="NCBI Taxonomy" id="61424"/>
    <lineage>
        <taxon>Eukaryota</taxon>
        <taxon>Fungi</taxon>
        <taxon>Fungi incertae sedis</taxon>
        <taxon>Zoopagomycota</taxon>
        <taxon>Kickxellomycotina</taxon>
        <taxon>Harpellomycetes</taxon>
        <taxon>Harpellales</taxon>
        <taxon>Harpellaceae</taxon>
        <taxon>Furculomyces</taxon>
    </lineage>
</organism>
<keyword evidence="5" id="KW-0677">Repeat</keyword>
<feature type="repeat" description="Solcar" evidence="9">
    <location>
        <begin position="118"/>
        <end position="202"/>
    </location>
</feature>
<dbReference type="GO" id="GO:0015093">
    <property type="term" value="F:ferrous iron transmembrane transporter activity"/>
    <property type="evidence" value="ECO:0007669"/>
    <property type="project" value="TreeGrafter"/>
</dbReference>
<keyword evidence="6" id="KW-1133">Transmembrane helix</keyword>
<keyword evidence="8 9" id="KW-0472">Membrane</keyword>
<dbReference type="InterPro" id="IPR002067">
    <property type="entry name" value="MCP"/>
</dbReference>
<comment type="similarity">
    <text evidence="2 10">Belongs to the mitochondrial carrier (TC 2.A.29) family.</text>
</comment>
<dbReference type="Proteomes" id="UP000245699">
    <property type="component" value="Unassembled WGS sequence"/>
</dbReference>
<dbReference type="AlphaFoldDB" id="A0A2T9YTY1"/>
<evidence type="ECO:0000256" key="4">
    <source>
        <dbReference type="ARBA" id="ARBA00022692"/>
    </source>
</evidence>
<dbReference type="EMBL" id="MBFT01000169">
    <property type="protein sequence ID" value="PVU95781.1"/>
    <property type="molecule type" value="Genomic_DNA"/>
</dbReference>
<keyword evidence="12" id="KW-1185">Reference proteome</keyword>
<evidence type="ECO:0000256" key="8">
    <source>
        <dbReference type="ARBA" id="ARBA00023136"/>
    </source>
</evidence>
<proteinExistence type="inferred from homology"/>
<dbReference type="GO" id="GO:0031966">
    <property type="term" value="C:mitochondrial membrane"/>
    <property type="evidence" value="ECO:0007669"/>
    <property type="project" value="UniProtKB-SubCell"/>
</dbReference>
<dbReference type="SUPFAM" id="SSF103506">
    <property type="entry name" value="Mitochondrial carrier"/>
    <property type="match status" value="1"/>
</dbReference>
<name>A0A2T9YTY1_9FUNG</name>
<gene>
    <name evidence="11" type="ORF">BB559_002605</name>
</gene>
<evidence type="ECO:0008006" key="13">
    <source>
        <dbReference type="Google" id="ProtNLM"/>
    </source>
</evidence>
<sequence>MGGSHHSEDGDHDYEELTGNPSIYMHLAAGAAAGIMEHAVMYPFDSIKTRMQVVESNKQLLYSGLVQSFKHVTTSEGARALWRGISSMIAGAGPAHAVYFAAYEQAKHYLSGGDDKKINPLAAGLAGGIGTIVSDMLMNPFDVIKQRMQVEGAKYKTIINCTRSILKTEGFTALYVSYPTTLLMNLPLQSIQFGLYDVFKKTLNPDHSYSPLTHVTSGALSGAIAAAVTTPIDCAKTLLQTRGLSSDIKIRTVSGVIEPFKIIIKLYGFKGLFRGILPRVISFMPGTAISWTTYEYFKYFISS</sequence>
<comment type="caution">
    <text evidence="11">The sequence shown here is derived from an EMBL/GenBank/DDBJ whole genome shotgun (WGS) entry which is preliminary data.</text>
</comment>
<evidence type="ECO:0000256" key="7">
    <source>
        <dbReference type="ARBA" id="ARBA00023128"/>
    </source>
</evidence>
<evidence type="ECO:0000256" key="3">
    <source>
        <dbReference type="ARBA" id="ARBA00022448"/>
    </source>
</evidence>
<keyword evidence="4 9" id="KW-0812">Transmembrane</keyword>
<reference evidence="11 12" key="1">
    <citation type="journal article" date="2018" name="MBio">
        <title>Comparative Genomics Reveals the Core Gene Toolbox for the Fungus-Insect Symbiosis.</title>
        <authorList>
            <person name="Wang Y."/>
            <person name="Stata M."/>
            <person name="Wang W."/>
            <person name="Stajich J.E."/>
            <person name="White M.M."/>
            <person name="Moncalvo J.M."/>
        </authorList>
    </citation>
    <scope>NUCLEOTIDE SEQUENCE [LARGE SCALE GENOMIC DNA]</scope>
    <source>
        <strain evidence="11 12">AUS-77-4</strain>
    </source>
</reference>
<dbReference type="GO" id="GO:0048250">
    <property type="term" value="P:iron import into the mitochondrion"/>
    <property type="evidence" value="ECO:0007669"/>
    <property type="project" value="TreeGrafter"/>
</dbReference>
<evidence type="ECO:0000256" key="9">
    <source>
        <dbReference type="PROSITE-ProRule" id="PRU00282"/>
    </source>
</evidence>
<dbReference type="InterPro" id="IPR023395">
    <property type="entry name" value="MCP_dom_sf"/>
</dbReference>
<dbReference type="InterPro" id="IPR018108">
    <property type="entry name" value="MCP_transmembrane"/>
</dbReference>
<dbReference type="PROSITE" id="PS50920">
    <property type="entry name" value="SOLCAR"/>
    <property type="match status" value="3"/>
</dbReference>
<dbReference type="PANTHER" id="PTHR45758:SF4">
    <property type="entry name" value="MITOFERRIN-1"/>
    <property type="match status" value="1"/>
</dbReference>
<keyword evidence="7" id="KW-0496">Mitochondrion</keyword>
<keyword evidence="3 10" id="KW-0813">Transport</keyword>
<dbReference type="PANTHER" id="PTHR45758">
    <property type="entry name" value="MITOFERRIN-1-RELATED"/>
    <property type="match status" value="1"/>
</dbReference>
<evidence type="ECO:0000256" key="2">
    <source>
        <dbReference type="ARBA" id="ARBA00006375"/>
    </source>
</evidence>
<accession>A0A2T9YTY1</accession>
<evidence type="ECO:0000256" key="6">
    <source>
        <dbReference type="ARBA" id="ARBA00022989"/>
    </source>
</evidence>
<dbReference type="FunFam" id="1.50.40.10:FF:000029">
    <property type="entry name" value="Solute carrier family 25 member 28"/>
    <property type="match status" value="1"/>
</dbReference>
<dbReference type="Gene3D" id="1.50.40.10">
    <property type="entry name" value="Mitochondrial carrier domain"/>
    <property type="match status" value="1"/>
</dbReference>
<dbReference type="PRINTS" id="PR00926">
    <property type="entry name" value="MITOCARRIER"/>
</dbReference>
<evidence type="ECO:0000313" key="11">
    <source>
        <dbReference type="EMBL" id="PVU95781.1"/>
    </source>
</evidence>
<feature type="repeat" description="Solcar" evidence="9">
    <location>
        <begin position="21"/>
        <end position="109"/>
    </location>
</feature>
<dbReference type="OrthoDB" id="43906at2759"/>
<protein>
    <recommendedName>
        <fullName evidence="13">Mitochondrial thiamine pyrophosphate carrier 1</fullName>
    </recommendedName>
</protein>
<dbReference type="Pfam" id="PF00153">
    <property type="entry name" value="Mito_carr"/>
    <property type="match status" value="3"/>
</dbReference>
<evidence type="ECO:0000256" key="10">
    <source>
        <dbReference type="RuleBase" id="RU000488"/>
    </source>
</evidence>
<evidence type="ECO:0000313" key="12">
    <source>
        <dbReference type="Proteomes" id="UP000245699"/>
    </source>
</evidence>